<feature type="transmembrane region" description="Helical" evidence="10">
    <location>
        <begin position="27"/>
        <end position="48"/>
    </location>
</feature>
<evidence type="ECO:0000256" key="10">
    <source>
        <dbReference type="SAM" id="Phobius"/>
    </source>
</evidence>
<evidence type="ECO:0000256" key="6">
    <source>
        <dbReference type="ARBA" id="ARBA00022475"/>
    </source>
</evidence>
<dbReference type="Proteomes" id="UP000320359">
    <property type="component" value="Unassembled WGS sequence"/>
</dbReference>
<dbReference type="OrthoDB" id="7064848at2"/>
<accession>A0A552X640</accession>
<sequence length="231" mass="25616">MAWFLCGALALFWGFWLTTERGALDIAMLVVATIGLVCVVALAFRRNLSGNGLGITANLGEIAVQGRMGATGLMLAPMFYLITHLYGLFYWKKNQDGDGNMVPRDASVGVWLITGVFIAVGLAVFPWLNEQLQQYSFIESGSDAAVSLFGVDVSWYSINVIAFVLGVTAQTTMILRYSFSWGIWIVVNFVWLTVNLVNQNYIFAIQTMVYQINAFVGLYGWWKSSKLSNTN</sequence>
<dbReference type="NCBIfam" id="TIGR01528">
    <property type="entry name" value="NMN_trans_PnuC"/>
    <property type="match status" value="1"/>
</dbReference>
<feature type="transmembrane region" description="Helical" evidence="10">
    <location>
        <begin position="148"/>
        <end position="168"/>
    </location>
</feature>
<dbReference type="Pfam" id="PF04973">
    <property type="entry name" value="NMN_transporter"/>
    <property type="match status" value="1"/>
</dbReference>
<reference evidence="11 12" key="1">
    <citation type="submission" date="2019-07" db="EMBL/GenBank/DDBJ databases">
        <authorList>
            <person name="Yang M."/>
            <person name="Zhao D."/>
            <person name="Xiang H."/>
        </authorList>
    </citation>
    <scope>NUCLEOTIDE SEQUENCE [LARGE SCALE GENOMIC DNA]</scope>
    <source>
        <strain evidence="11 12">IM1326</strain>
    </source>
</reference>
<keyword evidence="6" id="KW-1003">Cell membrane</keyword>
<dbReference type="PANTHER" id="PTHR36122">
    <property type="entry name" value="NICOTINAMIDE RIBOSIDE TRANSPORTER PNUC"/>
    <property type="match status" value="1"/>
</dbReference>
<keyword evidence="12" id="KW-1185">Reference proteome</keyword>
<evidence type="ECO:0000256" key="7">
    <source>
        <dbReference type="ARBA" id="ARBA00022692"/>
    </source>
</evidence>
<evidence type="ECO:0000256" key="2">
    <source>
        <dbReference type="ARBA" id="ARBA00004651"/>
    </source>
</evidence>
<evidence type="ECO:0000256" key="1">
    <source>
        <dbReference type="ARBA" id="ARBA00002672"/>
    </source>
</evidence>
<keyword evidence="8 10" id="KW-1133">Transmembrane helix</keyword>
<evidence type="ECO:0000256" key="4">
    <source>
        <dbReference type="ARBA" id="ARBA00017522"/>
    </source>
</evidence>
<evidence type="ECO:0000256" key="3">
    <source>
        <dbReference type="ARBA" id="ARBA00006669"/>
    </source>
</evidence>
<comment type="subcellular location">
    <subcellularLocation>
        <location evidence="2">Cell membrane</location>
        <topology evidence="2">Multi-pass membrane protein</topology>
    </subcellularLocation>
</comment>
<gene>
    <name evidence="11" type="ORF">FM042_00920</name>
</gene>
<dbReference type="AlphaFoldDB" id="A0A552X640"/>
<feature type="transmembrane region" description="Helical" evidence="10">
    <location>
        <begin position="201"/>
        <end position="222"/>
    </location>
</feature>
<organism evidence="11 12">
    <name type="scientific">Aliidiomarina halalkaliphila</name>
    <dbReference type="NCBI Taxonomy" id="2593535"/>
    <lineage>
        <taxon>Bacteria</taxon>
        <taxon>Pseudomonadati</taxon>
        <taxon>Pseudomonadota</taxon>
        <taxon>Gammaproteobacteria</taxon>
        <taxon>Alteromonadales</taxon>
        <taxon>Idiomarinaceae</taxon>
        <taxon>Aliidiomarina</taxon>
    </lineage>
</organism>
<feature type="transmembrane region" description="Helical" evidence="10">
    <location>
        <begin position="69"/>
        <end position="89"/>
    </location>
</feature>
<evidence type="ECO:0000313" key="12">
    <source>
        <dbReference type="Proteomes" id="UP000320359"/>
    </source>
</evidence>
<proteinExistence type="inferred from homology"/>
<comment type="similarity">
    <text evidence="3">Belongs to the nicotinamide ribonucleoside (NR) uptake permease (TC 4.B.1) family.</text>
</comment>
<keyword evidence="7 10" id="KW-0812">Transmembrane</keyword>
<dbReference type="GO" id="GO:0034257">
    <property type="term" value="F:nicotinamide riboside transmembrane transporter activity"/>
    <property type="evidence" value="ECO:0007669"/>
    <property type="project" value="InterPro"/>
</dbReference>
<evidence type="ECO:0000313" key="11">
    <source>
        <dbReference type="EMBL" id="TRW50497.1"/>
    </source>
</evidence>
<dbReference type="PANTHER" id="PTHR36122:SF2">
    <property type="entry name" value="NICOTINAMIDE RIBOSIDE TRANSPORTER PNUC"/>
    <property type="match status" value="1"/>
</dbReference>
<keyword evidence="5" id="KW-0813">Transport</keyword>
<feature type="transmembrane region" description="Helical" evidence="10">
    <location>
        <begin position="109"/>
        <end position="128"/>
    </location>
</feature>
<evidence type="ECO:0000256" key="5">
    <source>
        <dbReference type="ARBA" id="ARBA00022448"/>
    </source>
</evidence>
<dbReference type="GO" id="GO:0005886">
    <property type="term" value="C:plasma membrane"/>
    <property type="evidence" value="ECO:0007669"/>
    <property type="project" value="UniProtKB-SubCell"/>
</dbReference>
<comment type="caution">
    <text evidence="11">The sequence shown here is derived from an EMBL/GenBank/DDBJ whole genome shotgun (WGS) entry which is preliminary data.</text>
</comment>
<comment type="function">
    <text evidence="1">Required for nicotinamide riboside transport across the inner membrane.</text>
</comment>
<evidence type="ECO:0000256" key="9">
    <source>
        <dbReference type="ARBA" id="ARBA00023136"/>
    </source>
</evidence>
<dbReference type="InterPro" id="IPR006419">
    <property type="entry name" value="NMN_transpt_PnuC"/>
</dbReference>
<feature type="transmembrane region" description="Helical" evidence="10">
    <location>
        <begin position="174"/>
        <end position="194"/>
    </location>
</feature>
<evidence type="ECO:0000256" key="8">
    <source>
        <dbReference type="ARBA" id="ARBA00022989"/>
    </source>
</evidence>
<name>A0A552X640_9GAMM</name>
<keyword evidence="9 10" id="KW-0472">Membrane</keyword>
<dbReference type="EMBL" id="VJWL01000001">
    <property type="protein sequence ID" value="TRW50497.1"/>
    <property type="molecule type" value="Genomic_DNA"/>
</dbReference>
<protein>
    <recommendedName>
        <fullName evidence="4">Nicotinamide riboside transporter PnuC</fullName>
    </recommendedName>
</protein>